<dbReference type="Pfam" id="PF02493">
    <property type="entry name" value="MORN"/>
    <property type="match status" value="1"/>
</dbReference>
<reference evidence="3 4" key="1">
    <citation type="submission" date="2024-08" db="EMBL/GenBank/DDBJ databases">
        <authorList>
            <person name="Lu H."/>
        </authorList>
    </citation>
    <scope>NUCLEOTIDE SEQUENCE [LARGE SCALE GENOMIC DNA]</scope>
    <source>
        <strain evidence="3 4">LYH14W</strain>
    </source>
</reference>
<dbReference type="Gene3D" id="2.20.110.10">
    <property type="entry name" value="Histone H3 K4-specific methyltransferase SET7/9 N-terminal domain"/>
    <property type="match status" value="1"/>
</dbReference>
<evidence type="ECO:0000256" key="2">
    <source>
        <dbReference type="SAM" id="SignalP"/>
    </source>
</evidence>
<evidence type="ECO:0000313" key="4">
    <source>
        <dbReference type="Proteomes" id="UP001606210"/>
    </source>
</evidence>
<dbReference type="SUPFAM" id="SSF82185">
    <property type="entry name" value="Histone H3 K4-specific methyltransferase SET7/9 N-terminal domain"/>
    <property type="match status" value="2"/>
</dbReference>
<name>A0ABW7FD52_9BURK</name>
<dbReference type="EMBL" id="JBIGHV010000017">
    <property type="protein sequence ID" value="MFG6433861.1"/>
    <property type="molecule type" value="Genomic_DNA"/>
</dbReference>
<keyword evidence="4" id="KW-1185">Reference proteome</keyword>
<dbReference type="SMART" id="SM00698">
    <property type="entry name" value="MORN"/>
    <property type="match status" value="2"/>
</dbReference>
<dbReference type="RefSeq" id="WP_394484981.1">
    <property type="nucleotide sequence ID" value="NZ_JBIGHV010000017.1"/>
</dbReference>
<dbReference type="InterPro" id="IPR003409">
    <property type="entry name" value="MORN"/>
</dbReference>
<gene>
    <name evidence="3" type="ORF">ACG00Y_28425</name>
</gene>
<feature type="chain" id="PRO_5045891541" description="MORN repeat-containing protein" evidence="2">
    <location>
        <begin position="24"/>
        <end position="495"/>
    </location>
</feature>
<feature type="signal peptide" evidence="2">
    <location>
        <begin position="1"/>
        <end position="23"/>
    </location>
</feature>
<keyword evidence="1" id="KW-0677">Repeat</keyword>
<protein>
    <recommendedName>
        <fullName evidence="5">MORN repeat-containing protein</fullName>
    </recommendedName>
</protein>
<dbReference type="PANTHER" id="PTHR23084:SF263">
    <property type="entry name" value="MORN REPEAT-CONTAINING PROTEIN 1"/>
    <property type="match status" value="1"/>
</dbReference>
<accession>A0ABW7FD52</accession>
<sequence>MTTTLRFAATTALGLLLAWPAHAQYGDAYHAPDRLKLQQMAGQRARQQADEHSARIRAAGSRPAAAPVISFGSGSSWADTSAMDAQRQAGARIDAREQAFQAKLKRMETLIAQRGLQRRAEDHQGLIAAAIDAGHDAYWASRTFGTSPADYAERLAREQQKATASAFSGSTRASCQDGCSETLRVAGGHRYEGQTLNGLPHGSGTLAYADGSRLQAQWSAGRASGTIRLQYASGDVYEGGFDGSHFSGTGRLNYKDGSVDSGQYAAGQLDGPAERLVVGSDGARELRRGRWKAGVPVGVHHSHFENSKRKRIVEDFDNPAASRAEWVDGKVFVGVMNEGVPVSGTLTYASGATFAGVFHPNGAPRAGLFSGANGASQFGNFSDATKRHGYVALTYADGSTAEIMHNQNAWAGPILRTQPNGDVMTGTTARAGYMVWGVLRAKGADGAAARPAALTEKGELVMLPEADHAAAREAAQAAAQVITTERERLRKLLGS</sequence>
<evidence type="ECO:0008006" key="5">
    <source>
        <dbReference type="Google" id="ProtNLM"/>
    </source>
</evidence>
<organism evidence="3 4">
    <name type="scientific">Pelomonas parva</name>
    <dbReference type="NCBI Taxonomy" id="3299032"/>
    <lineage>
        <taxon>Bacteria</taxon>
        <taxon>Pseudomonadati</taxon>
        <taxon>Pseudomonadota</taxon>
        <taxon>Betaproteobacteria</taxon>
        <taxon>Burkholderiales</taxon>
        <taxon>Sphaerotilaceae</taxon>
        <taxon>Roseateles</taxon>
    </lineage>
</organism>
<evidence type="ECO:0000256" key="1">
    <source>
        <dbReference type="ARBA" id="ARBA00022737"/>
    </source>
</evidence>
<evidence type="ECO:0000313" key="3">
    <source>
        <dbReference type="EMBL" id="MFG6433861.1"/>
    </source>
</evidence>
<proteinExistence type="predicted"/>
<keyword evidence="2" id="KW-0732">Signal</keyword>
<dbReference type="Proteomes" id="UP001606210">
    <property type="component" value="Unassembled WGS sequence"/>
</dbReference>
<comment type="caution">
    <text evidence="3">The sequence shown here is derived from an EMBL/GenBank/DDBJ whole genome shotgun (WGS) entry which is preliminary data.</text>
</comment>
<dbReference type="PANTHER" id="PTHR23084">
    <property type="entry name" value="PHOSPHATIDYLINOSITOL-4-PHOSPHATE 5-KINASE RELATED"/>
    <property type="match status" value="1"/>
</dbReference>